<evidence type="ECO:0000256" key="1">
    <source>
        <dbReference type="SAM" id="MobiDB-lite"/>
    </source>
</evidence>
<feature type="compositionally biased region" description="Low complexity" evidence="1">
    <location>
        <begin position="286"/>
        <end position="306"/>
    </location>
</feature>
<dbReference type="InterPro" id="IPR007621">
    <property type="entry name" value="TPM_dom"/>
</dbReference>
<feature type="compositionally biased region" description="Gly residues" evidence="1">
    <location>
        <begin position="307"/>
        <end position="322"/>
    </location>
</feature>
<dbReference type="PANTHER" id="PTHR30373:SF2">
    <property type="entry name" value="UPF0603 PROTEIN YGCG"/>
    <property type="match status" value="1"/>
</dbReference>
<sequence>MNSLPLLRRLTALLLIAAAAGAFMAAAWAQALQPVPALTARVIDQTGTLTPDARQRLEDKLQDFEQREGTQIVVLMVPATAPEDIAAYANRVANAWKIGRRDVGDGLLVIVAKNERRMRIEVAKTLEGAVPDLAAARIIDQHMKPAFRNNDFAGGIDAALDQLIARIGNEATIEMEAVAPGDEASSGGLLDRLDFEDLLFLFFLPVVLIAGLLRKAVGGGLGVTFTAGLAGAVIWWITSSLFAGVLAGVAALIIASFALALSSGLRFSTTSSGGYRGGHGTGGWSSGSSSSGGWSSSSSSSSDSFSSGGGGDFGGGGASGDW</sequence>
<feature type="transmembrane region" description="Helical" evidence="2">
    <location>
        <begin position="220"/>
        <end position="237"/>
    </location>
</feature>
<keyword evidence="2" id="KW-0472">Membrane</keyword>
<feature type="chain" id="PRO_5042024900" evidence="3">
    <location>
        <begin position="30"/>
        <end position="322"/>
    </location>
</feature>
<feature type="transmembrane region" description="Helical" evidence="2">
    <location>
        <begin position="243"/>
        <end position="261"/>
    </location>
</feature>
<dbReference type="Pfam" id="PF04536">
    <property type="entry name" value="TPM_phosphatase"/>
    <property type="match status" value="1"/>
</dbReference>
<keyword evidence="2" id="KW-0812">Transmembrane</keyword>
<keyword evidence="2" id="KW-1133">Transmembrane helix</keyword>
<proteinExistence type="predicted"/>
<feature type="compositionally biased region" description="Gly residues" evidence="1">
    <location>
        <begin position="276"/>
        <end position="285"/>
    </location>
</feature>
<evidence type="ECO:0000256" key="3">
    <source>
        <dbReference type="SAM" id="SignalP"/>
    </source>
</evidence>
<keyword evidence="3" id="KW-0732">Signal</keyword>
<comment type="caution">
    <text evidence="5">The sequence shown here is derived from an EMBL/GenBank/DDBJ whole genome shotgun (WGS) entry which is preliminary data.</text>
</comment>
<feature type="domain" description="TPM" evidence="4">
    <location>
        <begin position="42"/>
        <end position="165"/>
    </location>
</feature>
<evidence type="ECO:0000313" key="5">
    <source>
        <dbReference type="EMBL" id="MDA7418875.1"/>
    </source>
</evidence>
<dbReference type="AlphaFoldDB" id="A0AAE3NA39"/>
<dbReference type="PANTHER" id="PTHR30373">
    <property type="entry name" value="UPF0603 PROTEIN YGCG"/>
    <property type="match status" value="1"/>
</dbReference>
<accession>A0AAE3NA39</accession>
<reference evidence="5" key="1">
    <citation type="submission" date="2023-01" db="EMBL/GenBank/DDBJ databases">
        <title>Xenophilus mangrovi sp. nov., isolated from soil of Mangrove nature reserve.</title>
        <authorList>
            <person name="Xu S."/>
            <person name="Liu Z."/>
            <person name="Xu Y."/>
        </authorList>
    </citation>
    <scope>NUCLEOTIDE SEQUENCE</scope>
    <source>
        <strain evidence="5">YW8</strain>
    </source>
</reference>
<evidence type="ECO:0000256" key="2">
    <source>
        <dbReference type="SAM" id="Phobius"/>
    </source>
</evidence>
<organism evidence="5 6">
    <name type="scientific">Xenophilus arseniciresistens</name>
    <dbReference type="NCBI Taxonomy" id="1283306"/>
    <lineage>
        <taxon>Bacteria</taxon>
        <taxon>Pseudomonadati</taxon>
        <taxon>Pseudomonadota</taxon>
        <taxon>Betaproteobacteria</taxon>
        <taxon>Burkholderiales</taxon>
        <taxon>Comamonadaceae</taxon>
        <taxon>Xenophilus</taxon>
    </lineage>
</organism>
<name>A0AAE3NA39_9BURK</name>
<keyword evidence="6" id="KW-1185">Reference proteome</keyword>
<dbReference type="EMBL" id="JAQIPB010000012">
    <property type="protein sequence ID" value="MDA7418875.1"/>
    <property type="molecule type" value="Genomic_DNA"/>
</dbReference>
<dbReference type="Gene3D" id="3.10.310.50">
    <property type="match status" value="1"/>
</dbReference>
<feature type="signal peptide" evidence="3">
    <location>
        <begin position="1"/>
        <end position="29"/>
    </location>
</feature>
<dbReference type="Proteomes" id="UP001212602">
    <property type="component" value="Unassembled WGS sequence"/>
</dbReference>
<evidence type="ECO:0000259" key="4">
    <source>
        <dbReference type="Pfam" id="PF04536"/>
    </source>
</evidence>
<gene>
    <name evidence="5" type="ORF">PGB34_21095</name>
</gene>
<feature type="region of interest" description="Disordered" evidence="1">
    <location>
        <begin position="276"/>
        <end position="322"/>
    </location>
</feature>
<evidence type="ECO:0000313" key="6">
    <source>
        <dbReference type="Proteomes" id="UP001212602"/>
    </source>
</evidence>
<protein>
    <submittedName>
        <fullName evidence="5">TPM domain-containing protein</fullName>
    </submittedName>
</protein>